<dbReference type="InterPro" id="IPR011682">
    <property type="entry name" value="Glyco_hydro_38_C"/>
</dbReference>
<dbReference type="InterPro" id="IPR037094">
    <property type="entry name" value="Glyco_hydro_38_cen_sf"/>
</dbReference>
<dbReference type="InterPro" id="IPR015341">
    <property type="entry name" value="Glyco_hydro_38_cen"/>
</dbReference>
<dbReference type="InterPro" id="IPR011013">
    <property type="entry name" value="Gal_mutarotase_sf_dom"/>
</dbReference>
<dbReference type="InterPro" id="IPR000602">
    <property type="entry name" value="Glyco_hydro_38_N"/>
</dbReference>
<dbReference type="GO" id="GO:0009313">
    <property type="term" value="P:oligosaccharide catabolic process"/>
    <property type="evidence" value="ECO:0007669"/>
    <property type="project" value="TreeGrafter"/>
</dbReference>
<accession>F2NB37</accession>
<dbReference type="SUPFAM" id="SSF88688">
    <property type="entry name" value="Families 57/38 glycoside transferase middle domain"/>
    <property type="match status" value="1"/>
</dbReference>
<dbReference type="InterPro" id="IPR011330">
    <property type="entry name" value="Glyco_hydro/deAcase_b/a-brl"/>
</dbReference>
<evidence type="ECO:0000256" key="4">
    <source>
        <dbReference type="ARBA" id="ARBA00023295"/>
    </source>
</evidence>
<dbReference type="Pfam" id="PF17677">
    <property type="entry name" value="Glyco_hydro38C2"/>
    <property type="match status" value="1"/>
</dbReference>
<dbReference type="InterPro" id="IPR028995">
    <property type="entry name" value="Glyco_hydro_57/38_cen_sf"/>
</dbReference>
<comment type="similarity">
    <text evidence="1">Belongs to the glycosyl hydrolase 38 family.</text>
</comment>
<dbReference type="eggNOG" id="COG0383">
    <property type="taxonomic scope" value="Bacteria"/>
</dbReference>
<keyword evidence="4" id="KW-0326">Glycosidase</keyword>
<dbReference type="GO" id="GO:0030246">
    <property type="term" value="F:carbohydrate binding"/>
    <property type="evidence" value="ECO:0007669"/>
    <property type="project" value="InterPro"/>
</dbReference>
<evidence type="ECO:0000256" key="1">
    <source>
        <dbReference type="ARBA" id="ARBA00009792"/>
    </source>
</evidence>
<dbReference type="PANTHER" id="PTHR46017">
    <property type="entry name" value="ALPHA-MANNOSIDASE 2C1"/>
    <property type="match status" value="1"/>
</dbReference>
<dbReference type="GO" id="GO:0004559">
    <property type="term" value="F:alpha-mannosidase activity"/>
    <property type="evidence" value="ECO:0007669"/>
    <property type="project" value="InterPro"/>
</dbReference>
<dbReference type="InterPro" id="IPR041147">
    <property type="entry name" value="GH38_C"/>
</dbReference>
<proteinExistence type="inferred from homology"/>
<dbReference type="GO" id="GO:0046872">
    <property type="term" value="F:metal ion binding"/>
    <property type="evidence" value="ECO:0007669"/>
    <property type="project" value="UniProtKB-KW"/>
</dbReference>
<organism evidence="6 7">
    <name type="scientific">Coriobacterium glomerans (strain ATCC 49209 / DSM 20642 / JCM 10262 / PW2)</name>
    <dbReference type="NCBI Taxonomy" id="700015"/>
    <lineage>
        <taxon>Bacteria</taxon>
        <taxon>Bacillati</taxon>
        <taxon>Actinomycetota</taxon>
        <taxon>Coriobacteriia</taxon>
        <taxon>Coriobacteriales</taxon>
        <taxon>Coriobacteriaceae</taxon>
        <taxon>Coriobacterium</taxon>
    </lineage>
</organism>
<feature type="domain" description="Glycoside hydrolase family 38 central" evidence="5">
    <location>
        <begin position="275"/>
        <end position="353"/>
    </location>
</feature>
<evidence type="ECO:0000256" key="2">
    <source>
        <dbReference type="ARBA" id="ARBA00022723"/>
    </source>
</evidence>
<gene>
    <name evidence="6" type="ordered locus">Corgl_1690</name>
</gene>
<keyword evidence="7" id="KW-1185">Reference proteome</keyword>
<dbReference type="RefSeq" id="WP_013709530.1">
    <property type="nucleotide sequence ID" value="NC_015389.1"/>
</dbReference>
<dbReference type="Proteomes" id="UP000006851">
    <property type="component" value="Chromosome"/>
</dbReference>
<dbReference type="HOGENOM" id="CLU_003442_2_1_11"/>
<dbReference type="Gene3D" id="3.20.110.10">
    <property type="entry name" value="Glycoside hydrolase 38, N terminal domain"/>
    <property type="match status" value="1"/>
</dbReference>
<evidence type="ECO:0000256" key="3">
    <source>
        <dbReference type="ARBA" id="ARBA00022801"/>
    </source>
</evidence>
<dbReference type="Pfam" id="PF09261">
    <property type="entry name" value="Alpha-mann_mid"/>
    <property type="match status" value="1"/>
</dbReference>
<dbReference type="SUPFAM" id="SSF88713">
    <property type="entry name" value="Glycoside hydrolase/deacetylase"/>
    <property type="match status" value="1"/>
</dbReference>
<dbReference type="Gene3D" id="1.20.1270.50">
    <property type="entry name" value="Glycoside hydrolase family 38, central domain"/>
    <property type="match status" value="1"/>
</dbReference>
<dbReference type="STRING" id="700015.Corgl_1690"/>
<dbReference type="CDD" id="cd10815">
    <property type="entry name" value="GH38N_AMII_EcMngB_like"/>
    <property type="match status" value="1"/>
</dbReference>
<keyword evidence="2" id="KW-0479">Metal-binding</keyword>
<dbReference type="KEGG" id="cgo:Corgl_1690"/>
<dbReference type="SMART" id="SM00872">
    <property type="entry name" value="Alpha-mann_mid"/>
    <property type="match status" value="1"/>
</dbReference>
<dbReference type="Pfam" id="PF01074">
    <property type="entry name" value="Glyco_hydro_38N"/>
    <property type="match status" value="1"/>
</dbReference>
<protein>
    <submittedName>
        <fullName evidence="6">Glycoside hydrolase family 38</fullName>
    </submittedName>
</protein>
<evidence type="ECO:0000313" key="6">
    <source>
        <dbReference type="EMBL" id="AEB07788.1"/>
    </source>
</evidence>
<sequence length="889" mass="100835">MVRTVHVIPHTHWDREWYFTTSRSMVYLLKDFGDVLANLESNPGYDRFVLDGQSSLIEDYLALRPQDELRVRQLVADGKLILGPWYTQTDQFVISGESIVRNLQYGMDIADRLGAHMNVGYVPDSFGQESSMPQIYQGMGIRDTLFWRGVSRQDSERTEFIWRGEDGSTVCAYQIPYGYYIGGVIDETKLAELMREEPFASIVERSTTSHIAFPNGFDQAPARRDLPDLVSELNRLNESFRFEVSSIEEYIEAVRSEDPALETIEGELTNGRDMRIHKSIYSSRSDLKKLNTELQHYLVNILEPVLSMGDHLGIEYPRGAMDRLWKLMFENAAHDSIGSCVSDTTNEDIRMRYKQVRDTSSSLVEITLRQIATRIAGRADQPITCTLFNTMPSARSEVAHVMLYAPSAQVKLIDAKGGELPMVIESAEEMSEYILAQTIQLDPGEPIYRPEKVYRIQADIAVQDLPAMGYEQLYLCETADSAQTLRETDDRVLENDFLRISVEDDGSLTILDKQSGRIYANQAVLEENGDGGDSFNYSPAKEDMVISSTDQPCEIQVRRSDLVDIAEIRFDFAVPRSLEDRARAVTQAKMPVTLTARLEKGSRLIKFRITADNREPMDHRLCVCFDTGIASSVSIADLQFGTIRRPVFRKKEMQRWELEPQSWNEKPIAIETCQSFVALSDELQTVAVMPQGVREYEIIGDEHSTIRLTLFRTYGMMGKDDLLFRPGRASGEKVVATPAAELNEVLVFDFAHLIVDAPFDSAQVAQTAKRYNTPIQPYEYADFLNGRLIFELDRVNRMLPESDELLSCTGALVLSTLKKAHHRSGYIARFYNANAQGSLSDSVRFTRTPARVELVDLKEENPERLEVCDNEVVLADIGHAKVVTLYFEY</sequence>
<dbReference type="PANTHER" id="PTHR46017:SF2">
    <property type="entry name" value="MANNOSYLGLYCERATE HYDROLASE"/>
    <property type="match status" value="1"/>
</dbReference>
<dbReference type="EMBL" id="CP002628">
    <property type="protein sequence ID" value="AEB07788.1"/>
    <property type="molecule type" value="Genomic_DNA"/>
</dbReference>
<dbReference type="Pfam" id="PF07748">
    <property type="entry name" value="Glyco_hydro_38C"/>
    <property type="match status" value="1"/>
</dbReference>
<keyword evidence="3 6" id="KW-0378">Hydrolase</keyword>
<name>F2NB37_CORGP</name>
<dbReference type="OrthoDB" id="1049785at2"/>
<dbReference type="SUPFAM" id="SSF74650">
    <property type="entry name" value="Galactose mutarotase-like"/>
    <property type="match status" value="1"/>
</dbReference>
<dbReference type="InterPro" id="IPR027291">
    <property type="entry name" value="Glyco_hydro_38_N_sf"/>
</dbReference>
<dbReference type="Gene3D" id="2.70.98.30">
    <property type="entry name" value="Golgi alpha-mannosidase II, domain 4"/>
    <property type="match status" value="1"/>
</dbReference>
<dbReference type="GO" id="GO:0006013">
    <property type="term" value="P:mannose metabolic process"/>
    <property type="evidence" value="ECO:0007669"/>
    <property type="project" value="InterPro"/>
</dbReference>
<reference evidence="7" key="1">
    <citation type="journal article" date="2013" name="Stand. Genomic Sci.">
        <title>Complete genome sequence of Coriobacterium glomerans type strain (PW2(T)) from the midgut of Pyrrhocoris apterus L. (red soldier bug).</title>
        <authorList>
            <person name="Stackebrandt E."/>
            <person name="Zeytun A."/>
            <person name="Lapidus A."/>
            <person name="Nolan M."/>
            <person name="Lucas S."/>
            <person name="Hammon N."/>
            <person name="Deshpande S."/>
            <person name="Cheng J.F."/>
            <person name="Tapia R."/>
            <person name="Goodwin L.A."/>
            <person name="Pitluck S."/>
            <person name="Liolios K."/>
            <person name="Pagani I."/>
            <person name="Ivanova N."/>
            <person name="Mavromatis K."/>
            <person name="Mikhailova N."/>
            <person name="Huntemann M."/>
            <person name="Pati A."/>
            <person name="Chen A."/>
            <person name="Palaniappan K."/>
            <person name="Chang Y.J."/>
            <person name="Land M."/>
            <person name="Hauser L."/>
            <person name="Rohde M."/>
            <person name="Pukall R."/>
            <person name="Goker M."/>
            <person name="Detter J.C."/>
            <person name="Woyke T."/>
            <person name="Bristow J."/>
            <person name="Eisen J.A."/>
            <person name="Markowitz V."/>
            <person name="Hugenholtz P."/>
            <person name="Kyrpides N.C."/>
            <person name="Klenk H.P."/>
        </authorList>
    </citation>
    <scope>NUCLEOTIDE SEQUENCE</scope>
    <source>
        <strain evidence="7">ATCC 49209 / DSM 20642 / JCM 10262 / PW2</strain>
    </source>
</reference>
<dbReference type="AlphaFoldDB" id="F2NB37"/>
<evidence type="ECO:0000313" key="7">
    <source>
        <dbReference type="Proteomes" id="UP000006851"/>
    </source>
</evidence>
<evidence type="ECO:0000259" key="5">
    <source>
        <dbReference type="SMART" id="SM00872"/>
    </source>
</evidence>